<reference evidence="3" key="2">
    <citation type="submission" date="2020-05" db="UniProtKB">
        <authorList>
            <consortium name="EnsemblMetazoa"/>
        </authorList>
    </citation>
    <scope>IDENTIFICATION</scope>
    <source>
        <strain evidence="3">wikel</strain>
    </source>
</reference>
<protein>
    <submittedName>
        <fullName evidence="2 3">Uncharacterized protein</fullName>
    </submittedName>
</protein>
<dbReference type="VEuPathDB" id="VectorBase:ISCI014026"/>
<evidence type="ECO:0000313" key="2">
    <source>
        <dbReference type="EMBL" id="EEC18932.1"/>
    </source>
</evidence>
<dbReference type="InParanoid" id="B7QJB0"/>
<keyword evidence="4" id="KW-1185">Reference proteome</keyword>
<proteinExistence type="predicted"/>
<dbReference type="Proteomes" id="UP000001555">
    <property type="component" value="Unassembled WGS sequence"/>
</dbReference>
<feature type="compositionally biased region" description="Basic and acidic residues" evidence="1">
    <location>
        <begin position="108"/>
        <end position="117"/>
    </location>
</feature>
<sequence length="143" mass="15776">MRDIRPAWVPEKEACTVRRTDHARITEVIEKKAHESGGVSHTSQLVFVDTTRKSGRAERRRSKQQQQRGGDVGSHTSSGGRRVVPGMRSSGLRHGGTLCLPSLPRSPLRRDAAEQSARRCLWRHPANGGGREEGRSPPSHSSL</sequence>
<feature type="region of interest" description="Disordered" evidence="1">
    <location>
        <begin position="32"/>
        <end position="143"/>
    </location>
</feature>
<dbReference type="EMBL" id="ABJB010175695">
    <property type="status" value="NOT_ANNOTATED_CDS"/>
    <property type="molecule type" value="Genomic_DNA"/>
</dbReference>
<dbReference type="EnsemblMetazoa" id="ISCW014026-RA">
    <property type="protein sequence ID" value="ISCW014026-PA"/>
    <property type="gene ID" value="ISCW014026"/>
</dbReference>
<dbReference type="VEuPathDB" id="VectorBase:ISCW014026"/>
<dbReference type="PaxDb" id="6945-B7QJB0"/>
<gene>
    <name evidence="2" type="ORF">IscW_ISCW014026</name>
</gene>
<dbReference type="EMBL" id="DS950968">
    <property type="protein sequence ID" value="EEC18932.1"/>
    <property type="molecule type" value="Genomic_DNA"/>
</dbReference>
<evidence type="ECO:0000313" key="4">
    <source>
        <dbReference type="Proteomes" id="UP000001555"/>
    </source>
</evidence>
<reference evidence="2 4" key="1">
    <citation type="submission" date="2008-03" db="EMBL/GenBank/DDBJ databases">
        <title>Annotation of Ixodes scapularis.</title>
        <authorList>
            <consortium name="Ixodes scapularis Genome Project Consortium"/>
            <person name="Caler E."/>
            <person name="Hannick L.I."/>
            <person name="Bidwell S."/>
            <person name="Joardar V."/>
            <person name="Thiagarajan M."/>
            <person name="Amedeo P."/>
            <person name="Galinsky K.J."/>
            <person name="Schobel S."/>
            <person name="Inman J."/>
            <person name="Hostetler J."/>
            <person name="Miller J."/>
            <person name="Hammond M."/>
            <person name="Megy K."/>
            <person name="Lawson D."/>
            <person name="Kodira C."/>
            <person name="Sutton G."/>
            <person name="Meyer J."/>
            <person name="Hill C.A."/>
            <person name="Birren B."/>
            <person name="Nene V."/>
            <person name="Collins F."/>
            <person name="Alarcon-Chaidez F."/>
            <person name="Wikel S."/>
            <person name="Strausberg R."/>
        </authorList>
    </citation>
    <scope>NUCLEOTIDE SEQUENCE [LARGE SCALE GENOMIC DNA]</scope>
    <source>
        <strain evidence="4">Wikel</strain>
        <strain evidence="2">Wikel colony</strain>
    </source>
</reference>
<dbReference type="AlphaFoldDB" id="B7QJB0"/>
<dbReference type="HOGENOM" id="CLU_1808345_0_0_1"/>
<accession>B7QJB0</accession>
<name>B7QJB0_IXOSC</name>
<evidence type="ECO:0000256" key="1">
    <source>
        <dbReference type="SAM" id="MobiDB-lite"/>
    </source>
</evidence>
<organism>
    <name type="scientific">Ixodes scapularis</name>
    <name type="common">Black-legged tick</name>
    <name type="synonym">Deer tick</name>
    <dbReference type="NCBI Taxonomy" id="6945"/>
    <lineage>
        <taxon>Eukaryota</taxon>
        <taxon>Metazoa</taxon>
        <taxon>Ecdysozoa</taxon>
        <taxon>Arthropoda</taxon>
        <taxon>Chelicerata</taxon>
        <taxon>Arachnida</taxon>
        <taxon>Acari</taxon>
        <taxon>Parasitiformes</taxon>
        <taxon>Ixodida</taxon>
        <taxon>Ixodoidea</taxon>
        <taxon>Ixodidae</taxon>
        <taxon>Ixodinae</taxon>
        <taxon>Ixodes</taxon>
    </lineage>
</organism>
<evidence type="ECO:0000313" key="3">
    <source>
        <dbReference type="EnsemblMetazoa" id="ISCW014026-PA"/>
    </source>
</evidence>